<organism evidence="1 2">
    <name type="scientific">Helianthus annuus</name>
    <name type="common">Common sunflower</name>
    <dbReference type="NCBI Taxonomy" id="4232"/>
    <lineage>
        <taxon>Eukaryota</taxon>
        <taxon>Viridiplantae</taxon>
        <taxon>Streptophyta</taxon>
        <taxon>Embryophyta</taxon>
        <taxon>Tracheophyta</taxon>
        <taxon>Spermatophyta</taxon>
        <taxon>Magnoliopsida</taxon>
        <taxon>eudicotyledons</taxon>
        <taxon>Gunneridae</taxon>
        <taxon>Pentapetalae</taxon>
        <taxon>asterids</taxon>
        <taxon>campanulids</taxon>
        <taxon>Asterales</taxon>
        <taxon>Asteraceae</taxon>
        <taxon>Asteroideae</taxon>
        <taxon>Heliantheae alliance</taxon>
        <taxon>Heliantheae</taxon>
        <taxon>Helianthus</taxon>
    </lineage>
</organism>
<gene>
    <name evidence="1" type="ORF">HanXRQr2_Chr10g0447621</name>
</gene>
<evidence type="ECO:0000313" key="1">
    <source>
        <dbReference type="EMBL" id="KAF5786976.1"/>
    </source>
</evidence>
<dbReference type="Proteomes" id="UP000215914">
    <property type="component" value="Unassembled WGS sequence"/>
</dbReference>
<sequence>MTNIIFIIILNTKPEFLRLNNKSDYYLKSNNNTDFIKKIRYTNVNNINNKRNSKQKGRKRDGMLPETVFFSGEFVAVPASSKGSDDCCGLSGDWRVLQRCLGYEQR</sequence>
<comment type="caution">
    <text evidence="1">The sequence shown here is derived from an EMBL/GenBank/DDBJ whole genome shotgun (WGS) entry which is preliminary data.</text>
</comment>
<reference evidence="1" key="2">
    <citation type="submission" date="2020-06" db="EMBL/GenBank/DDBJ databases">
        <title>Helianthus annuus Genome sequencing and assembly Release 2.</title>
        <authorList>
            <person name="Gouzy J."/>
            <person name="Langlade N."/>
            <person name="Munos S."/>
        </authorList>
    </citation>
    <scope>NUCLEOTIDE SEQUENCE</scope>
    <source>
        <tissue evidence="1">Leaves</tissue>
    </source>
</reference>
<dbReference type="AlphaFoldDB" id="A0A9K3HZA1"/>
<protein>
    <submittedName>
        <fullName evidence="1">Uncharacterized protein</fullName>
    </submittedName>
</protein>
<dbReference type="Gramene" id="mRNA:HanXRQr2_Chr10g0447621">
    <property type="protein sequence ID" value="CDS:HanXRQr2_Chr10g0447621.1"/>
    <property type="gene ID" value="HanXRQr2_Chr10g0447621"/>
</dbReference>
<proteinExistence type="predicted"/>
<name>A0A9K3HZA1_HELAN</name>
<reference evidence="1" key="1">
    <citation type="journal article" date="2017" name="Nature">
        <title>The sunflower genome provides insights into oil metabolism, flowering and Asterid evolution.</title>
        <authorList>
            <person name="Badouin H."/>
            <person name="Gouzy J."/>
            <person name="Grassa C.J."/>
            <person name="Murat F."/>
            <person name="Staton S.E."/>
            <person name="Cottret L."/>
            <person name="Lelandais-Briere C."/>
            <person name="Owens G.L."/>
            <person name="Carrere S."/>
            <person name="Mayjonade B."/>
            <person name="Legrand L."/>
            <person name="Gill N."/>
            <person name="Kane N.C."/>
            <person name="Bowers J.E."/>
            <person name="Hubner S."/>
            <person name="Bellec A."/>
            <person name="Berard A."/>
            <person name="Berges H."/>
            <person name="Blanchet N."/>
            <person name="Boniface M.C."/>
            <person name="Brunel D."/>
            <person name="Catrice O."/>
            <person name="Chaidir N."/>
            <person name="Claudel C."/>
            <person name="Donnadieu C."/>
            <person name="Faraut T."/>
            <person name="Fievet G."/>
            <person name="Helmstetter N."/>
            <person name="King M."/>
            <person name="Knapp S.J."/>
            <person name="Lai Z."/>
            <person name="Le Paslier M.C."/>
            <person name="Lippi Y."/>
            <person name="Lorenzon L."/>
            <person name="Mandel J.R."/>
            <person name="Marage G."/>
            <person name="Marchand G."/>
            <person name="Marquand E."/>
            <person name="Bret-Mestries E."/>
            <person name="Morien E."/>
            <person name="Nambeesan S."/>
            <person name="Nguyen T."/>
            <person name="Pegot-Espagnet P."/>
            <person name="Pouilly N."/>
            <person name="Raftis F."/>
            <person name="Sallet E."/>
            <person name="Schiex T."/>
            <person name="Thomas J."/>
            <person name="Vandecasteele C."/>
            <person name="Vares D."/>
            <person name="Vear F."/>
            <person name="Vautrin S."/>
            <person name="Crespi M."/>
            <person name="Mangin B."/>
            <person name="Burke J.M."/>
            <person name="Salse J."/>
            <person name="Munos S."/>
            <person name="Vincourt P."/>
            <person name="Rieseberg L.H."/>
            <person name="Langlade N.B."/>
        </authorList>
    </citation>
    <scope>NUCLEOTIDE SEQUENCE</scope>
    <source>
        <tissue evidence="1">Leaves</tissue>
    </source>
</reference>
<accession>A0A9K3HZA1</accession>
<dbReference type="EMBL" id="MNCJ02000325">
    <property type="protein sequence ID" value="KAF5786976.1"/>
    <property type="molecule type" value="Genomic_DNA"/>
</dbReference>
<keyword evidence="2" id="KW-1185">Reference proteome</keyword>
<evidence type="ECO:0000313" key="2">
    <source>
        <dbReference type="Proteomes" id="UP000215914"/>
    </source>
</evidence>